<accession>A0A7X5J9E6</accession>
<name>A0A7X5J9E6_9HYPH</name>
<dbReference type="GO" id="GO:0006629">
    <property type="term" value="P:lipid metabolic process"/>
    <property type="evidence" value="ECO:0007669"/>
    <property type="project" value="InterPro"/>
</dbReference>
<evidence type="ECO:0000313" key="2">
    <source>
        <dbReference type="EMBL" id="NBN78406.1"/>
    </source>
</evidence>
<dbReference type="PROSITE" id="PS51704">
    <property type="entry name" value="GP_PDE"/>
    <property type="match status" value="1"/>
</dbReference>
<dbReference type="PANTHER" id="PTHR46211">
    <property type="entry name" value="GLYCEROPHOSPHORYL DIESTER PHOSPHODIESTERASE"/>
    <property type="match status" value="1"/>
</dbReference>
<dbReference type="AlphaFoldDB" id="A0A7X5J9E6"/>
<gene>
    <name evidence="2" type="ORF">GWI72_09020</name>
</gene>
<reference evidence="3" key="1">
    <citation type="submission" date="2020-01" db="EMBL/GenBank/DDBJ databases">
        <authorList>
            <person name="Fang Y."/>
            <person name="Sun R."/>
            <person name="Nie L."/>
            <person name="He J."/>
            <person name="Hao L."/>
            <person name="Wang L."/>
            <person name="Su S."/>
            <person name="Lv E."/>
            <person name="Zhang Z."/>
            <person name="Xie R."/>
            <person name="Liu H."/>
        </authorList>
    </citation>
    <scope>NUCLEOTIDE SEQUENCE [LARGE SCALE GENOMIC DNA]</scope>
    <source>
        <strain evidence="3">XCT-53</strain>
    </source>
</reference>
<evidence type="ECO:0000259" key="1">
    <source>
        <dbReference type="PROSITE" id="PS51704"/>
    </source>
</evidence>
<sequence>MTRIASHRGGTLEFGDSTPQGFAATARMAVDEVEFDVHPTADGAIIVHHDATLDRTTDRSGAIAGLTLAEVREARINYGAGGCPLTLEELCSLYAGSPVALRCEIKPDDTGTPYPDFVPRVVALLDQQGLLSRTTFTSFLLDSLDTLAEVTTRPRLWLVSPAVLRQLGVRTVIALARQRQIPELGVHIDTADAALMAAVTDAGLAFGCWAAHDAAQITRAFDLGVKVFTTDRPSLALALRDRDRDARARALQPAGSDPKAGQAASLDALPQDALPKDTLPTEAVPHDALRGAMRGGVR</sequence>
<comment type="caution">
    <text evidence="2">The sequence shown here is derived from an EMBL/GenBank/DDBJ whole genome shotgun (WGS) entry which is preliminary data.</text>
</comment>
<dbReference type="InterPro" id="IPR017946">
    <property type="entry name" value="PLC-like_Pdiesterase_TIM-brl"/>
</dbReference>
<feature type="domain" description="GP-PDE" evidence="1">
    <location>
        <begin position="2"/>
        <end position="240"/>
    </location>
</feature>
<proteinExistence type="predicted"/>
<dbReference type="CDD" id="cd08565">
    <property type="entry name" value="GDPD_pAtGDE_like"/>
    <property type="match status" value="1"/>
</dbReference>
<dbReference type="GO" id="GO:0008081">
    <property type="term" value="F:phosphoric diester hydrolase activity"/>
    <property type="evidence" value="ECO:0007669"/>
    <property type="project" value="InterPro"/>
</dbReference>
<dbReference type="Pfam" id="PF03009">
    <property type="entry name" value="GDPD"/>
    <property type="match status" value="1"/>
</dbReference>
<dbReference type="Proteomes" id="UP000586722">
    <property type="component" value="Unassembled WGS sequence"/>
</dbReference>
<dbReference type="InterPro" id="IPR030395">
    <property type="entry name" value="GP_PDE_dom"/>
</dbReference>
<dbReference type="PANTHER" id="PTHR46211:SF1">
    <property type="entry name" value="GLYCEROPHOSPHODIESTER PHOSPHODIESTERASE, CYTOPLASMIC"/>
    <property type="match status" value="1"/>
</dbReference>
<dbReference type="SUPFAM" id="SSF51695">
    <property type="entry name" value="PLC-like phosphodiesterases"/>
    <property type="match status" value="1"/>
</dbReference>
<keyword evidence="3" id="KW-1185">Reference proteome</keyword>
<protein>
    <submittedName>
        <fullName evidence="2">Glycerophosphodiester phosphodiesterase</fullName>
    </submittedName>
</protein>
<organism evidence="2 3">
    <name type="scientific">Pannonibacter tanglangensis</name>
    <dbReference type="NCBI Taxonomy" id="2750084"/>
    <lineage>
        <taxon>Bacteria</taxon>
        <taxon>Pseudomonadati</taxon>
        <taxon>Pseudomonadota</taxon>
        <taxon>Alphaproteobacteria</taxon>
        <taxon>Hyphomicrobiales</taxon>
        <taxon>Stappiaceae</taxon>
        <taxon>Pannonibacter</taxon>
    </lineage>
</organism>
<dbReference type="RefSeq" id="WP_161708426.1">
    <property type="nucleotide sequence ID" value="NZ_JAABLQ010000001.1"/>
</dbReference>
<dbReference type="EMBL" id="JAABLQ010000001">
    <property type="protein sequence ID" value="NBN78406.1"/>
    <property type="molecule type" value="Genomic_DNA"/>
</dbReference>
<dbReference type="Gene3D" id="3.20.20.190">
    <property type="entry name" value="Phosphatidylinositol (PI) phosphodiesterase"/>
    <property type="match status" value="1"/>
</dbReference>
<evidence type="ECO:0000313" key="3">
    <source>
        <dbReference type="Proteomes" id="UP000586722"/>
    </source>
</evidence>